<keyword evidence="3" id="KW-1185">Reference proteome</keyword>
<feature type="compositionally biased region" description="Low complexity" evidence="1">
    <location>
        <begin position="1"/>
        <end position="40"/>
    </location>
</feature>
<feature type="region of interest" description="Disordered" evidence="1">
    <location>
        <begin position="1"/>
        <end position="56"/>
    </location>
</feature>
<organism evidence="2 3">
    <name type="scientific">Haematococcus lacustris</name>
    <name type="common">Green alga</name>
    <name type="synonym">Haematococcus pluvialis</name>
    <dbReference type="NCBI Taxonomy" id="44745"/>
    <lineage>
        <taxon>Eukaryota</taxon>
        <taxon>Viridiplantae</taxon>
        <taxon>Chlorophyta</taxon>
        <taxon>core chlorophytes</taxon>
        <taxon>Chlorophyceae</taxon>
        <taxon>CS clade</taxon>
        <taxon>Chlamydomonadales</taxon>
        <taxon>Haematococcaceae</taxon>
        <taxon>Haematococcus</taxon>
    </lineage>
</organism>
<sequence>PPGQAAGAQGNAASGQYSLPAGGAAEAAAQAAPPAALSPQHGQTETLPLQSPPSVLQEGVGQAGRLLALQRLLQPSQVGLECLKAKDGCQCAAGCHDREHVGSGPTNPPAPSLPLCLLPVHEINLDQLLAAACAAVDAQALVGLSYSLWQVWAGRPAPWHSLPPQHCTVYSSPPGSPT</sequence>
<reference evidence="2 3" key="1">
    <citation type="submission" date="2020-02" db="EMBL/GenBank/DDBJ databases">
        <title>Draft genome sequence of Haematococcus lacustris strain NIES-144.</title>
        <authorList>
            <person name="Morimoto D."/>
            <person name="Nakagawa S."/>
            <person name="Yoshida T."/>
            <person name="Sawayama S."/>
        </authorList>
    </citation>
    <scope>NUCLEOTIDE SEQUENCE [LARGE SCALE GENOMIC DNA]</scope>
    <source>
        <strain evidence="2 3">NIES-144</strain>
    </source>
</reference>
<comment type="caution">
    <text evidence="2">The sequence shown here is derived from an EMBL/GenBank/DDBJ whole genome shotgun (WGS) entry which is preliminary data.</text>
</comment>
<protein>
    <submittedName>
        <fullName evidence="2">Uncharacterized protein</fullName>
    </submittedName>
</protein>
<proteinExistence type="predicted"/>
<feature type="non-terminal residue" evidence="2">
    <location>
        <position position="178"/>
    </location>
</feature>
<gene>
    <name evidence="2" type="ORF">HaLaN_29370</name>
</gene>
<feature type="compositionally biased region" description="Polar residues" evidence="1">
    <location>
        <begin position="41"/>
        <end position="54"/>
    </location>
</feature>
<dbReference type="AlphaFoldDB" id="A0A6A0ACE6"/>
<dbReference type="EMBL" id="BLLF01004947">
    <property type="protein sequence ID" value="GFH30499.1"/>
    <property type="molecule type" value="Genomic_DNA"/>
</dbReference>
<accession>A0A6A0ACE6</accession>
<evidence type="ECO:0000256" key="1">
    <source>
        <dbReference type="SAM" id="MobiDB-lite"/>
    </source>
</evidence>
<name>A0A6A0ACE6_HAELA</name>
<evidence type="ECO:0000313" key="2">
    <source>
        <dbReference type="EMBL" id="GFH30499.1"/>
    </source>
</evidence>
<feature type="non-terminal residue" evidence="2">
    <location>
        <position position="1"/>
    </location>
</feature>
<evidence type="ECO:0000313" key="3">
    <source>
        <dbReference type="Proteomes" id="UP000485058"/>
    </source>
</evidence>
<dbReference type="Proteomes" id="UP000485058">
    <property type="component" value="Unassembled WGS sequence"/>
</dbReference>